<organism evidence="2 3">
    <name type="scientific">Brachionus plicatilis</name>
    <name type="common">Marine rotifer</name>
    <name type="synonym">Brachionus muelleri</name>
    <dbReference type="NCBI Taxonomy" id="10195"/>
    <lineage>
        <taxon>Eukaryota</taxon>
        <taxon>Metazoa</taxon>
        <taxon>Spiralia</taxon>
        <taxon>Gnathifera</taxon>
        <taxon>Rotifera</taxon>
        <taxon>Eurotatoria</taxon>
        <taxon>Monogononta</taxon>
        <taxon>Pseudotrocha</taxon>
        <taxon>Ploima</taxon>
        <taxon>Brachionidae</taxon>
        <taxon>Brachionus</taxon>
    </lineage>
</organism>
<feature type="transmembrane region" description="Helical" evidence="1">
    <location>
        <begin position="19"/>
        <end position="37"/>
    </location>
</feature>
<name>A0A3M7PBA9_BRAPC</name>
<keyword evidence="1" id="KW-0812">Transmembrane</keyword>
<feature type="transmembrane region" description="Helical" evidence="1">
    <location>
        <begin position="58"/>
        <end position="80"/>
    </location>
</feature>
<comment type="caution">
    <text evidence="2">The sequence shown here is derived from an EMBL/GenBank/DDBJ whole genome shotgun (WGS) entry which is preliminary data.</text>
</comment>
<reference evidence="2 3" key="1">
    <citation type="journal article" date="2018" name="Sci. Rep.">
        <title>Genomic signatures of local adaptation to the degree of environmental predictability in rotifers.</title>
        <authorList>
            <person name="Franch-Gras L."/>
            <person name="Hahn C."/>
            <person name="Garcia-Roger E.M."/>
            <person name="Carmona M.J."/>
            <person name="Serra M."/>
            <person name="Gomez A."/>
        </authorList>
    </citation>
    <scope>NUCLEOTIDE SEQUENCE [LARGE SCALE GENOMIC DNA]</scope>
    <source>
        <strain evidence="2">HYR1</strain>
    </source>
</reference>
<evidence type="ECO:0000313" key="2">
    <source>
        <dbReference type="EMBL" id="RMZ96391.1"/>
    </source>
</evidence>
<accession>A0A3M7PBA9</accession>
<dbReference type="AlphaFoldDB" id="A0A3M7PBA9"/>
<evidence type="ECO:0000313" key="3">
    <source>
        <dbReference type="Proteomes" id="UP000276133"/>
    </source>
</evidence>
<keyword evidence="1" id="KW-1133">Transmembrane helix</keyword>
<proteinExistence type="predicted"/>
<dbReference type="EMBL" id="REGN01012241">
    <property type="protein sequence ID" value="RMZ96391.1"/>
    <property type="molecule type" value="Genomic_DNA"/>
</dbReference>
<sequence length="87" mass="10644">MSCISNGIQQRHYETYKNLTYRLSWEFFFNCLYMLVFHVKDVKTGFVEIVFQRVSNKIIHFIFQTTIAFFNFIGQFLAFFDFSDMWH</sequence>
<keyword evidence="3" id="KW-1185">Reference proteome</keyword>
<gene>
    <name evidence="2" type="ORF">BpHYR1_031455</name>
</gene>
<protein>
    <submittedName>
        <fullName evidence="2">Uncharacterized protein</fullName>
    </submittedName>
</protein>
<dbReference type="Proteomes" id="UP000276133">
    <property type="component" value="Unassembled WGS sequence"/>
</dbReference>
<keyword evidence="1" id="KW-0472">Membrane</keyword>
<evidence type="ECO:0000256" key="1">
    <source>
        <dbReference type="SAM" id="Phobius"/>
    </source>
</evidence>